<feature type="transmembrane region" description="Helical" evidence="1">
    <location>
        <begin position="92"/>
        <end position="113"/>
    </location>
</feature>
<gene>
    <name evidence="2" type="ORF">MGAL_10B059237</name>
</gene>
<name>A0A8B6G7Y4_MYTGA</name>
<comment type="caution">
    <text evidence="2">The sequence shown here is derived from an EMBL/GenBank/DDBJ whole genome shotgun (WGS) entry which is preliminary data.</text>
</comment>
<evidence type="ECO:0000313" key="3">
    <source>
        <dbReference type="Proteomes" id="UP000596742"/>
    </source>
</evidence>
<dbReference type="Proteomes" id="UP000596742">
    <property type="component" value="Unassembled WGS sequence"/>
</dbReference>
<keyword evidence="1" id="KW-0812">Transmembrane</keyword>
<reference evidence="2" key="1">
    <citation type="submission" date="2018-11" db="EMBL/GenBank/DDBJ databases">
        <authorList>
            <person name="Alioto T."/>
            <person name="Alioto T."/>
        </authorList>
    </citation>
    <scope>NUCLEOTIDE SEQUENCE</scope>
</reference>
<accession>A0A8B6G7Y4</accession>
<keyword evidence="1" id="KW-0472">Membrane</keyword>
<protein>
    <submittedName>
        <fullName evidence="2">Uncharacterized protein</fullName>
    </submittedName>
</protein>
<evidence type="ECO:0000313" key="2">
    <source>
        <dbReference type="EMBL" id="VDI60083.1"/>
    </source>
</evidence>
<sequence>MADNNMLLYYTYDISIKMAMADNKQKIHWLCDPCICTNQTQTQNYTYTEWREILASQLEQIKDNMKLDKKRLSSSIRKRTCASDYRPSAERLGIIGAGVIVVEICIIIFDDLLTLVMRLKHLV</sequence>
<organism evidence="2 3">
    <name type="scientific">Mytilus galloprovincialis</name>
    <name type="common">Mediterranean mussel</name>
    <dbReference type="NCBI Taxonomy" id="29158"/>
    <lineage>
        <taxon>Eukaryota</taxon>
        <taxon>Metazoa</taxon>
        <taxon>Spiralia</taxon>
        <taxon>Lophotrochozoa</taxon>
        <taxon>Mollusca</taxon>
        <taxon>Bivalvia</taxon>
        <taxon>Autobranchia</taxon>
        <taxon>Pteriomorphia</taxon>
        <taxon>Mytilida</taxon>
        <taxon>Mytiloidea</taxon>
        <taxon>Mytilidae</taxon>
        <taxon>Mytilinae</taxon>
        <taxon>Mytilus</taxon>
    </lineage>
</organism>
<dbReference type="EMBL" id="UYJE01007997">
    <property type="protein sequence ID" value="VDI60083.1"/>
    <property type="molecule type" value="Genomic_DNA"/>
</dbReference>
<keyword evidence="1" id="KW-1133">Transmembrane helix</keyword>
<dbReference type="AlphaFoldDB" id="A0A8B6G7Y4"/>
<proteinExistence type="predicted"/>
<keyword evidence="3" id="KW-1185">Reference proteome</keyword>
<dbReference type="OrthoDB" id="2142040at2759"/>
<evidence type="ECO:0000256" key="1">
    <source>
        <dbReference type="SAM" id="Phobius"/>
    </source>
</evidence>